<evidence type="ECO:0000256" key="3">
    <source>
        <dbReference type="ARBA" id="ARBA00023163"/>
    </source>
</evidence>
<dbReference type="Gene3D" id="1.10.10.10">
    <property type="entry name" value="Winged helix-like DNA-binding domain superfamily/Winged helix DNA-binding domain"/>
    <property type="match status" value="1"/>
</dbReference>
<evidence type="ECO:0000313" key="5">
    <source>
        <dbReference type="EMBL" id="AOP51841.1"/>
    </source>
</evidence>
<dbReference type="Proteomes" id="UP000094793">
    <property type="component" value="Chromosome"/>
</dbReference>
<dbReference type="SUPFAM" id="SSF48008">
    <property type="entry name" value="GntR ligand-binding domain-like"/>
    <property type="match status" value="1"/>
</dbReference>
<dbReference type="GO" id="GO:0003677">
    <property type="term" value="F:DNA binding"/>
    <property type="evidence" value="ECO:0007669"/>
    <property type="project" value="UniProtKB-KW"/>
</dbReference>
<dbReference type="GO" id="GO:0003700">
    <property type="term" value="F:DNA-binding transcription factor activity"/>
    <property type="evidence" value="ECO:0007669"/>
    <property type="project" value="InterPro"/>
</dbReference>
<keyword evidence="1" id="KW-0805">Transcription regulation</keyword>
<dbReference type="PATRIC" id="fig|1703.10.peg.122"/>
<dbReference type="KEGG" id="blin:BLSMQ_0119"/>
<dbReference type="SUPFAM" id="SSF46785">
    <property type="entry name" value="Winged helix' DNA-binding domain"/>
    <property type="match status" value="1"/>
</dbReference>
<organism evidence="5 6">
    <name type="scientific">Brevibacterium aurantiacum</name>
    <dbReference type="NCBI Taxonomy" id="273384"/>
    <lineage>
        <taxon>Bacteria</taxon>
        <taxon>Bacillati</taxon>
        <taxon>Actinomycetota</taxon>
        <taxon>Actinomycetes</taxon>
        <taxon>Micrococcales</taxon>
        <taxon>Brevibacteriaceae</taxon>
        <taxon>Brevibacterium</taxon>
    </lineage>
</organism>
<dbReference type="AlphaFoldDB" id="A0A1D7VYK9"/>
<dbReference type="InterPro" id="IPR036388">
    <property type="entry name" value="WH-like_DNA-bd_sf"/>
</dbReference>
<evidence type="ECO:0000313" key="6">
    <source>
        <dbReference type="Proteomes" id="UP000094793"/>
    </source>
</evidence>
<name>A0A1D7VYK9_BREAU</name>
<feature type="domain" description="HTH gntR-type" evidence="4">
    <location>
        <begin position="14"/>
        <end position="81"/>
    </location>
</feature>
<dbReference type="InterPro" id="IPR008920">
    <property type="entry name" value="TF_FadR/GntR_C"/>
</dbReference>
<dbReference type="Pfam" id="PF00392">
    <property type="entry name" value="GntR"/>
    <property type="match status" value="1"/>
</dbReference>
<reference evidence="6" key="1">
    <citation type="submission" date="2016-09" db="EMBL/GenBank/DDBJ databases">
        <title>Complete Genome Sequence of Brevibacterium linens SMQ-1335.</title>
        <authorList>
            <person name="de Melo A.G."/>
            <person name="Labrie S.J."/>
            <person name="Dumaresq J."/>
            <person name="Roberts R.J."/>
            <person name="Tremblay D.M."/>
            <person name="Moineau S."/>
        </authorList>
    </citation>
    <scope>NUCLEOTIDE SEQUENCE [LARGE SCALE GENOMIC DNA]</scope>
    <source>
        <strain evidence="6">SMQ-1335</strain>
    </source>
</reference>
<evidence type="ECO:0000256" key="1">
    <source>
        <dbReference type="ARBA" id="ARBA00023015"/>
    </source>
</evidence>
<evidence type="ECO:0000259" key="4">
    <source>
        <dbReference type="PROSITE" id="PS50949"/>
    </source>
</evidence>
<dbReference type="Gene3D" id="1.20.120.530">
    <property type="entry name" value="GntR ligand-binding domain-like"/>
    <property type="match status" value="1"/>
</dbReference>
<dbReference type="SMART" id="SM00345">
    <property type="entry name" value="HTH_GNTR"/>
    <property type="match status" value="1"/>
</dbReference>
<dbReference type="InterPro" id="IPR036390">
    <property type="entry name" value="WH_DNA-bd_sf"/>
</dbReference>
<dbReference type="CDD" id="cd07377">
    <property type="entry name" value="WHTH_GntR"/>
    <property type="match status" value="1"/>
</dbReference>
<accession>A0A1D7VYK9</accession>
<keyword evidence="2" id="KW-0238">DNA-binding</keyword>
<dbReference type="eggNOG" id="COG1802">
    <property type="taxonomic scope" value="Bacteria"/>
</dbReference>
<sequence length="222" mass="25168">MEMDSTADAVSQKMSLAARAYEILRHRLIMLDIAPGDPINEAALSAELDVGRTPIREALKRLESDHLVVSYPRRGTFASNVDLKDLSTISEMREVLEPIAARKAARNITPERRRAFEATIADLRELKETDEPRALMERDLEVHRLIYSSVDNPHLMETLVRLDDLATRIWCLVIPRIPDLIGHIREHIDLLEAILEGKESAVEAHAAEHVRDFDTTLRAALR</sequence>
<gene>
    <name evidence="5" type="ORF">BLSMQ_0119</name>
</gene>
<dbReference type="PANTHER" id="PTHR43537">
    <property type="entry name" value="TRANSCRIPTIONAL REGULATOR, GNTR FAMILY"/>
    <property type="match status" value="1"/>
</dbReference>
<keyword evidence="3" id="KW-0804">Transcription</keyword>
<proteinExistence type="predicted"/>
<dbReference type="PROSITE" id="PS50949">
    <property type="entry name" value="HTH_GNTR"/>
    <property type="match status" value="1"/>
</dbReference>
<protein>
    <submittedName>
        <fullName evidence="5">Putative biotin regulatory protein BioR (GntR family)</fullName>
    </submittedName>
</protein>
<dbReference type="EMBL" id="CP017150">
    <property type="protein sequence ID" value="AOP51841.1"/>
    <property type="molecule type" value="Genomic_DNA"/>
</dbReference>
<dbReference type="InterPro" id="IPR000524">
    <property type="entry name" value="Tscrpt_reg_HTH_GntR"/>
</dbReference>
<dbReference type="PANTHER" id="PTHR43537:SF5">
    <property type="entry name" value="UXU OPERON TRANSCRIPTIONAL REGULATOR"/>
    <property type="match status" value="1"/>
</dbReference>
<dbReference type="InterPro" id="IPR011711">
    <property type="entry name" value="GntR_C"/>
</dbReference>
<evidence type="ECO:0000256" key="2">
    <source>
        <dbReference type="ARBA" id="ARBA00023125"/>
    </source>
</evidence>
<dbReference type="Pfam" id="PF07729">
    <property type="entry name" value="FCD"/>
    <property type="match status" value="1"/>
</dbReference>
<dbReference type="SMART" id="SM00895">
    <property type="entry name" value="FCD"/>
    <property type="match status" value="1"/>
</dbReference>